<sequence>MCTVLLANTGNAQRNSIEDVKLTLHIDGKSLAKFFRQVENKTEFKFTYNHFLVDLDQKVTVVDTNTVYKVLESISQQTQLSFVQVNENIHVKPATSKSDKGVGITQLADVTISGTIKDAMGEPIPGVAISIPGAAVGTVTDLEGRYSLTIPEESTLVFSFIGYETQSIPIGGRSVINVTLKEDIASLDEVVVVGYGTQKKESLVGAISKVEGDRVRLGVQGADLGTSLRGSTPGLTSMISTGVPGGVDYSGRNGENAQLLIRGQSTWNNSSPLVLVDGIERDILNVDPNAVESISVLKDASATAVFGVKGANGVILITTKRGNEGRAVVTFDTKTTFKNISRMQDGQRPADSYPAVQTMNNAILNEVQLRPNSWDYIYPQEWVEHFKTNDYPYYFPNVNWRDENLKDYTIDQTYNLSASGGTKFVKYFTTVSYLNETDMLKTLNVDPNSTIENDFKRLNIRSNLDFQLTPTTMFRVGLAGYFFDQGVRGGGDSAWRGVWESSPEIFPVQYPDGTYARDEGAYLMTNSVYDFGYSSGQHWGGTGLNTDFTLAQDLGFILKGLSVEAKLGYDNSSRTSGKTTYLDGPLTKYISKSIVDDPRFSSDLSGSALSNLEEEYTTWNIASRTPGADGYDWTPYPTRTFSQSILTNSTVRSILYQFQANYHADFGKHNVTGLGLVSRAERTIGSVFPTFREDWVGRVTYGFDDRYLLEANAAYNGSEKFAPEYRFGFSLQQLLDG</sequence>
<dbReference type="AlphaFoldDB" id="S7WJ79"/>
<dbReference type="SUPFAM" id="SSF56935">
    <property type="entry name" value="Porins"/>
    <property type="match status" value="1"/>
</dbReference>
<dbReference type="PATRIC" id="fig|641524.5.peg.4157"/>
<dbReference type="SUPFAM" id="SSF49464">
    <property type="entry name" value="Carboxypeptidase regulatory domain-like"/>
    <property type="match status" value="1"/>
</dbReference>
<accession>S7WJ79</accession>
<dbReference type="InterPro" id="IPR037066">
    <property type="entry name" value="Plug_dom_sf"/>
</dbReference>
<dbReference type="InterPro" id="IPR008969">
    <property type="entry name" value="CarboxyPept-like_regulatory"/>
</dbReference>
<dbReference type="NCBIfam" id="TIGR04056">
    <property type="entry name" value="OMP_RagA_SusC"/>
    <property type="match status" value="1"/>
</dbReference>
<dbReference type="FunFam" id="2.60.40.1120:FF:000003">
    <property type="entry name" value="Outer membrane protein Omp121"/>
    <property type="match status" value="1"/>
</dbReference>
<dbReference type="GO" id="GO:0009279">
    <property type="term" value="C:cell outer membrane"/>
    <property type="evidence" value="ECO:0007669"/>
    <property type="project" value="UniProtKB-SubCell"/>
</dbReference>
<organism evidence="3 4">
    <name type="scientific">Cyclobacterium qasimii M12-11B</name>
    <dbReference type="NCBI Taxonomy" id="641524"/>
    <lineage>
        <taxon>Bacteria</taxon>
        <taxon>Pseudomonadati</taxon>
        <taxon>Bacteroidota</taxon>
        <taxon>Cytophagia</taxon>
        <taxon>Cytophagales</taxon>
        <taxon>Cyclobacteriaceae</taxon>
        <taxon>Cyclobacterium</taxon>
    </lineage>
</organism>
<dbReference type="PROSITE" id="PS52016">
    <property type="entry name" value="TONB_DEPENDENT_REC_3"/>
    <property type="match status" value="1"/>
</dbReference>
<evidence type="ECO:0000259" key="2">
    <source>
        <dbReference type="Pfam" id="PF07715"/>
    </source>
</evidence>
<keyword evidence="1" id="KW-1134">Transmembrane beta strand</keyword>
<dbReference type="Proteomes" id="UP000014974">
    <property type="component" value="Unassembled WGS sequence"/>
</dbReference>
<comment type="similarity">
    <text evidence="1">Belongs to the TonB-dependent receptor family.</text>
</comment>
<reference evidence="3 4" key="1">
    <citation type="journal article" date="2013" name="Genome Announc.">
        <title>Draft Genome Sequence of Cyclobacterium qasimii Strain M12-11BT, Isolated from Arctic Marine Sediment.</title>
        <authorList>
            <person name="Shivaji S."/>
            <person name="Ara S."/>
            <person name="Singh A."/>
            <person name="Kumar Pinnaka A."/>
        </authorList>
    </citation>
    <scope>NUCLEOTIDE SEQUENCE [LARGE SCALE GENOMIC DNA]</scope>
    <source>
        <strain evidence="3 4">M12-11B</strain>
    </source>
</reference>
<dbReference type="EMBL" id="ATNM01000141">
    <property type="protein sequence ID" value="EPR66759.1"/>
    <property type="molecule type" value="Genomic_DNA"/>
</dbReference>
<dbReference type="eggNOG" id="COG1629">
    <property type="taxonomic scope" value="Bacteria"/>
</dbReference>
<keyword evidence="3" id="KW-0675">Receptor</keyword>
<dbReference type="STRING" id="641524.ADICYQ_4191"/>
<proteinExistence type="inferred from homology"/>
<protein>
    <submittedName>
        <fullName evidence="3">TonB-dependent receptor</fullName>
    </submittedName>
</protein>
<dbReference type="InterPro" id="IPR039426">
    <property type="entry name" value="TonB-dep_rcpt-like"/>
</dbReference>
<evidence type="ECO:0000256" key="1">
    <source>
        <dbReference type="PROSITE-ProRule" id="PRU01360"/>
    </source>
</evidence>
<dbReference type="Gene3D" id="2.170.130.10">
    <property type="entry name" value="TonB-dependent receptor, plug domain"/>
    <property type="match status" value="1"/>
</dbReference>
<dbReference type="InterPro" id="IPR023997">
    <property type="entry name" value="TonB-dep_OMP_SusC/RagA_CS"/>
</dbReference>
<keyword evidence="1" id="KW-0998">Cell outer membrane</keyword>
<keyword evidence="1" id="KW-0813">Transport</keyword>
<gene>
    <name evidence="3" type="ORF">ADICYQ_4191</name>
</gene>
<name>S7WJ79_9BACT</name>
<keyword evidence="1" id="KW-0472">Membrane</keyword>
<evidence type="ECO:0000313" key="4">
    <source>
        <dbReference type="Proteomes" id="UP000014974"/>
    </source>
</evidence>
<dbReference type="FunFam" id="2.170.130.10:FF:000003">
    <property type="entry name" value="SusC/RagA family TonB-linked outer membrane protein"/>
    <property type="match status" value="1"/>
</dbReference>
<dbReference type="Pfam" id="PF13715">
    <property type="entry name" value="CarbopepD_reg_2"/>
    <property type="match status" value="1"/>
</dbReference>
<comment type="caution">
    <text evidence="3">The sequence shown here is derived from an EMBL/GenBank/DDBJ whole genome shotgun (WGS) entry which is preliminary data.</text>
</comment>
<feature type="domain" description="TonB-dependent receptor plug" evidence="2">
    <location>
        <begin position="201"/>
        <end position="314"/>
    </location>
</feature>
<dbReference type="Pfam" id="PF07715">
    <property type="entry name" value="Plug"/>
    <property type="match status" value="1"/>
</dbReference>
<comment type="subcellular location">
    <subcellularLocation>
        <location evidence="1">Cell outer membrane</location>
        <topology evidence="1">Multi-pass membrane protein</topology>
    </subcellularLocation>
</comment>
<dbReference type="InterPro" id="IPR012910">
    <property type="entry name" value="Plug_dom"/>
</dbReference>
<evidence type="ECO:0000313" key="3">
    <source>
        <dbReference type="EMBL" id="EPR66759.1"/>
    </source>
</evidence>
<keyword evidence="1" id="KW-0812">Transmembrane</keyword>
<dbReference type="NCBIfam" id="TIGR04057">
    <property type="entry name" value="SusC_RagA_signa"/>
    <property type="match status" value="1"/>
</dbReference>
<dbReference type="Gene3D" id="2.60.40.1120">
    <property type="entry name" value="Carboxypeptidase-like, regulatory domain"/>
    <property type="match status" value="1"/>
</dbReference>
<dbReference type="InterPro" id="IPR023996">
    <property type="entry name" value="TonB-dep_OMP_SusC/RagA"/>
</dbReference>